<dbReference type="AlphaFoldDB" id="A0ABD5TSF4"/>
<comment type="caution">
    <text evidence="4">The sequence shown here is derived from an EMBL/GenBank/DDBJ whole genome shotgun (WGS) entry which is preliminary data.</text>
</comment>
<keyword evidence="4" id="KW-0808">Transferase</keyword>
<dbReference type="CDD" id="cd00761">
    <property type="entry name" value="Glyco_tranf_GTA_type"/>
    <property type="match status" value="1"/>
</dbReference>
<dbReference type="Pfam" id="PF00535">
    <property type="entry name" value="Glycos_transf_2"/>
    <property type="match status" value="1"/>
</dbReference>
<organism evidence="4 5">
    <name type="scientific">Halopelagius fulvigenes</name>
    <dbReference type="NCBI Taxonomy" id="1198324"/>
    <lineage>
        <taxon>Archaea</taxon>
        <taxon>Methanobacteriati</taxon>
        <taxon>Methanobacteriota</taxon>
        <taxon>Stenosarchaea group</taxon>
        <taxon>Halobacteria</taxon>
        <taxon>Halobacteriales</taxon>
        <taxon>Haloferacaceae</taxon>
    </lineage>
</organism>
<feature type="transmembrane region" description="Helical" evidence="2">
    <location>
        <begin position="300"/>
        <end position="318"/>
    </location>
</feature>
<keyword evidence="4" id="KW-0328">Glycosyltransferase</keyword>
<dbReference type="EC" id="2.4.-.-" evidence="4"/>
<dbReference type="InterPro" id="IPR050834">
    <property type="entry name" value="Glycosyltransf_2"/>
</dbReference>
<reference evidence="4 5" key="1">
    <citation type="journal article" date="2019" name="Int. J. Syst. Evol. Microbiol.">
        <title>The Global Catalogue of Microorganisms (GCM) 10K type strain sequencing project: providing services to taxonomists for standard genome sequencing and annotation.</title>
        <authorList>
            <consortium name="The Broad Institute Genomics Platform"/>
            <consortium name="The Broad Institute Genome Sequencing Center for Infectious Disease"/>
            <person name="Wu L."/>
            <person name="Ma J."/>
        </authorList>
    </citation>
    <scope>NUCLEOTIDE SEQUENCE [LARGE SCALE GENOMIC DNA]</scope>
    <source>
        <strain evidence="4 5">YIM 94188</strain>
    </source>
</reference>
<dbReference type="PANTHER" id="PTHR43685">
    <property type="entry name" value="GLYCOSYLTRANSFERASE"/>
    <property type="match status" value="1"/>
</dbReference>
<protein>
    <submittedName>
        <fullName evidence="4">Glycosyltransferase</fullName>
        <ecNumber evidence="4">2.4.-.-</ecNumber>
    </submittedName>
</protein>
<feature type="compositionally biased region" description="Basic and acidic residues" evidence="1">
    <location>
        <begin position="1"/>
        <end position="10"/>
    </location>
</feature>
<feature type="domain" description="Glycosyltransferase 2-like" evidence="3">
    <location>
        <begin position="33"/>
        <end position="152"/>
    </location>
</feature>
<evidence type="ECO:0000259" key="3">
    <source>
        <dbReference type="Pfam" id="PF00535"/>
    </source>
</evidence>
<dbReference type="EMBL" id="JBHSXH010000001">
    <property type="protein sequence ID" value="MFC6823449.1"/>
    <property type="molecule type" value="Genomic_DNA"/>
</dbReference>
<evidence type="ECO:0000256" key="1">
    <source>
        <dbReference type="SAM" id="MobiDB-lite"/>
    </source>
</evidence>
<accession>A0ABD5TSF4</accession>
<evidence type="ECO:0000313" key="5">
    <source>
        <dbReference type="Proteomes" id="UP001596408"/>
    </source>
</evidence>
<dbReference type="InterPro" id="IPR029044">
    <property type="entry name" value="Nucleotide-diphossugar_trans"/>
</dbReference>
<dbReference type="PANTHER" id="PTHR43685:SF2">
    <property type="entry name" value="GLYCOSYLTRANSFERASE 2-LIKE DOMAIN-CONTAINING PROTEIN"/>
    <property type="match status" value="1"/>
</dbReference>
<keyword evidence="2" id="KW-1133">Transmembrane helix</keyword>
<keyword evidence="2" id="KW-0812">Transmembrane</keyword>
<dbReference type="InterPro" id="IPR001173">
    <property type="entry name" value="Glyco_trans_2-like"/>
</dbReference>
<gene>
    <name evidence="4" type="ORF">ACFQEV_00295</name>
</gene>
<name>A0ABD5TSF4_9EURY</name>
<sequence>MSERNGRNVDSEPVAESDASQSGDGGATDPTVSVVVVTYNEADRIGRCLDSVFELCEEVPSFEVILVDSNSSDDTVDIAREYPITVLRIPSDDLSTPSAGRYVGTNVADGEFVLFVDGDMDVTDGWLRRACDLLREYPDVAAVDGHLNENRDHDEIVTVGAVRGVALYDAQKLRAVGGFDPFLRSLEDIDLGFRLGESGYRLCRLPVVVAEHPVASGPTEPFRRLRNGYVTGAGQAIRKSIDSPRRFVRHLYRMRNKLFVGAWGVLGAFSLLSPILLVGWLGMTAAGFYVLASERGLTEAVTLILGQMLTLCGMIWGFRDPARPASEYPIDRIETVQVAEPPVHTSASE</sequence>
<keyword evidence="2" id="KW-0472">Membrane</keyword>
<keyword evidence="5" id="KW-1185">Reference proteome</keyword>
<proteinExistence type="predicted"/>
<dbReference type="GO" id="GO:0016757">
    <property type="term" value="F:glycosyltransferase activity"/>
    <property type="evidence" value="ECO:0007669"/>
    <property type="project" value="UniProtKB-KW"/>
</dbReference>
<dbReference type="SUPFAM" id="SSF53448">
    <property type="entry name" value="Nucleotide-diphospho-sugar transferases"/>
    <property type="match status" value="1"/>
</dbReference>
<dbReference type="Gene3D" id="3.90.550.10">
    <property type="entry name" value="Spore Coat Polysaccharide Biosynthesis Protein SpsA, Chain A"/>
    <property type="match status" value="1"/>
</dbReference>
<dbReference type="RefSeq" id="WP_379691880.1">
    <property type="nucleotide sequence ID" value="NZ_JBHSXH010000001.1"/>
</dbReference>
<dbReference type="Proteomes" id="UP001596408">
    <property type="component" value="Unassembled WGS sequence"/>
</dbReference>
<evidence type="ECO:0000313" key="4">
    <source>
        <dbReference type="EMBL" id="MFC6823449.1"/>
    </source>
</evidence>
<feature type="transmembrane region" description="Helical" evidence="2">
    <location>
        <begin position="258"/>
        <end position="280"/>
    </location>
</feature>
<evidence type="ECO:0000256" key="2">
    <source>
        <dbReference type="SAM" id="Phobius"/>
    </source>
</evidence>
<feature type="region of interest" description="Disordered" evidence="1">
    <location>
        <begin position="1"/>
        <end position="30"/>
    </location>
</feature>